<evidence type="ECO:0000313" key="3">
    <source>
        <dbReference type="EMBL" id="GAA0859414.1"/>
    </source>
</evidence>
<evidence type="ECO:0000256" key="2">
    <source>
        <dbReference type="PROSITE-ProRule" id="PRU01282"/>
    </source>
</evidence>
<dbReference type="NCBIfam" id="NF008107">
    <property type="entry name" value="PRK10853.1"/>
    <property type="match status" value="1"/>
</dbReference>
<dbReference type="InterPro" id="IPR006660">
    <property type="entry name" value="Arsenate_reductase-like"/>
</dbReference>
<evidence type="ECO:0000313" key="4">
    <source>
        <dbReference type="Proteomes" id="UP001500359"/>
    </source>
</evidence>
<keyword evidence="4" id="KW-1185">Reference proteome</keyword>
<dbReference type="Gene3D" id="3.40.30.10">
    <property type="entry name" value="Glutaredoxin"/>
    <property type="match status" value="1"/>
</dbReference>
<comment type="caution">
    <text evidence="3">The sequence shown here is derived from an EMBL/GenBank/DDBJ whole genome shotgun (WGS) entry which is preliminary data.</text>
</comment>
<dbReference type="InterPro" id="IPR006504">
    <property type="entry name" value="Tscrpt_reg_Spx/MgsR"/>
</dbReference>
<dbReference type="PANTHER" id="PTHR30041">
    <property type="entry name" value="ARSENATE REDUCTASE"/>
    <property type="match status" value="1"/>
</dbReference>
<name>A0ABN1LRH6_9ALTE</name>
<dbReference type="PANTHER" id="PTHR30041:SF8">
    <property type="entry name" value="PROTEIN YFFB"/>
    <property type="match status" value="1"/>
</dbReference>
<dbReference type="InterPro" id="IPR036249">
    <property type="entry name" value="Thioredoxin-like_sf"/>
</dbReference>
<accession>A0ABN1LRH6</accession>
<dbReference type="Pfam" id="PF03960">
    <property type="entry name" value="ArsC"/>
    <property type="match status" value="1"/>
</dbReference>
<organism evidence="3 4">
    <name type="scientific">Aliiglaciecola litoralis</name>
    <dbReference type="NCBI Taxonomy" id="582857"/>
    <lineage>
        <taxon>Bacteria</taxon>
        <taxon>Pseudomonadati</taxon>
        <taxon>Pseudomonadota</taxon>
        <taxon>Gammaproteobacteria</taxon>
        <taxon>Alteromonadales</taxon>
        <taxon>Alteromonadaceae</taxon>
        <taxon>Aliiglaciecola</taxon>
    </lineage>
</organism>
<dbReference type="CDD" id="cd03035">
    <property type="entry name" value="ArsC_Yffb"/>
    <property type="match status" value="1"/>
</dbReference>
<comment type="similarity">
    <text evidence="1 2">Belongs to the ArsC family.</text>
</comment>
<dbReference type="PROSITE" id="PS51353">
    <property type="entry name" value="ARSC"/>
    <property type="match status" value="1"/>
</dbReference>
<proteinExistence type="inferred from homology"/>
<protein>
    <submittedName>
        <fullName evidence="3">ArsC family reductase</fullName>
    </submittedName>
</protein>
<dbReference type="NCBIfam" id="TIGR01617">
    <property type="entry name" value="arsC_related"/>
    <property type="match status" value="1"/>
</dbReference>
<dbReference type="SUPFAM" id="SSF52833">
    <property type="entry name" value="Thioredoxin-like"/>
    <property type="match status" value="1"/>
</dbReference>
<dbReference type="EMBL" id="BAAAFD010000011">
    <property type="protein sequence ID" value="GAA0859414.1"/>
    <property type="molecule type" value="Genomic_DNA"/>
</dbReference>
<sequence>MITTLYGIKNCDTIKKAKKWLETHSIEYHFHDYRVDGLDPQWLKTTEANLGWDKLLNQRGTTFRQLSDVQKSDLNTEKALALMLEAPAMIKRPVLIHADNYYLGFKPDQYQQIFAN</sequence>
<evidence type="ECO:0000256" key="1">
    <source>
        <dbReference type="ARBA" id="ARBA00007198"/>
    </source>
</evidence>
<reference evidence="3 4" key="1">
    <citation type="journal article" date="2019" name="Int. J. Syst. Evol. Microbiol.">
        <title>The Global Catalogue of Microorganisms (GCM) 10K type strain sequencing project: providing services to taxonomists for standard genome sequencing and annotation.</title>
        <authorList>
            <consortium name="The Broad Institute Genomics Platform"/>
            <consortium name="The Broad Institute Genome Sequencing Center for Infectious Disease"/>
            <person name="Wu L."/>
            <person name="Ma J."/>
        </authorList>
    </citation>
    <scope>NUCLEOTIDE SEQUENCE [LARGE SCALE GENOMIC DNA]</scope>
    <source>
        <strain evidence="3 4">JCM 15896</strain>
    </source>
</reference>
<dbReference type="Proteomes" id="UP001500359">
    <property type="component" value="Unassembled WGS sequence"/>
</dbReference>
<gene>
    <name evidence="3" type="ORF">GCM10009114_32800</name>
</gene>